<protein>
    <recommendedName>
        <fullName evidence="4">DUF833-domain-containing protein</fullName>
    </recommendedName>
</protein>
<evidence type="ECO:0000313" key="3">
    <source>
        <dbReference type="Proteomes" id="UP000398389"/>
    </source>
</evidence>
<evidence type="ECO:0000313" key="2">
    <source>
        <dbReference type="EMBL" id="VVT50183.1"/>
    </source>
</evidence>
<organism evidence="2 3">
    <name type="scientific">Magnusiomyces paraingens</name>
    <dbReference type="NCBI Taxonomy" id="2606893"/>
    <lineage>
        <taxon>Eukaryota</taxon>
        <taxon>Fungi</taxon>
        <taxon>Dikarya</taxon>
        <taxon>Ascomycota</taxon>
        <taxon>Saccharomycotina</taxon>
        <taxon>Dipodascomycetes</taxon>
        <taxon>Dipodascales</taxon>
        <taxon>Dipodascaceae</taxon>
        <taxon>Magnusiomyces</taxon>
    </lineage>
</organism>
<dbReference type="PANTHER" id="PTHR17985:SF8">
    <property type="entry name" value="TRANSPORT AND GOLGI ORGANIZATION PROTEIN 2 HOMOLOG"/>
    <property type="match status" value="1"/>
</dbReference>
<sequence>MCILIASTLHPDYSLILLSNRDEYLKRPTSKARFWDPPHDNILGPFDLARPEHGTWIGITKQGRLAVLLNFHEPASQNHKGAISRGLFPREFLESDMDPEEWINRQQTKYGEALTNTGGFTMFCGVLRRRFDANCKEVGIRPFHLLSNRGGDAGVHLFSEQPKPLNGHAKSATSVPPSPLTKPATEETLTNKCGGETELDPTKPDPTEVDDDGAICGKTIGISNSQVTQPWPKVKLGVSSLEKLIKEVSETKLPEHELVSKLICLMNTDTYPRENIAKNENSDRMAIGTIASYKGSSGHQVVDLDKIFYNLRYSVFVPTINLKTVGGNQDESSTQSTTAAGATDDDGVHYGTRTNTIILVSHTGHVKYIERTLHSEDTLIEKDGVQESVFEFDIEGF</sequence>
<feature type="compositionally biased region" description="Polar residues" evidence="1">
    <location>
        <begin position="326"/>
        <end position="336"/>
    </location>
</feature>
<dbReference type="RefSeq" id="XP_031853251.1">
    <property type="nucleotide sequence ID" value="XM_031997360.1"/>
</dbReference>
<dbReference type="OrthoDB" id="191601at2759"/>
<dbReference type="GO" id="GO:0007030">
    <property type="term" value="P:Golgi organization"/>
    <property type="evidence" value="ECO:0007669"/>
    <property type="project" value="TreeGrafter"/>
</dbReference>
<dbReference type="GeneID" id="43581460"/>
<dbReference type="AlphaFoldDB" id="A0A5E8BEZ1"/>
<reference evidence="2 3" key="1">
    <citation type="submission" date="2019-09" db="EMBL/GenBank/DDBJ databases">
        <authorList>
            <person name="Brejova B."/>
        </authorList>
    </citation>
    <scope>NUCLEOTIDE SEQUENCE [LARGE SCALE GENOMIC DNA]</scope>
</reference>
<evidence type="ECO:0008006" key="4">
    <source>
        <dbReference type="Google" id="ProtNLM"/>
    </source>
</evidence>
<proteinExistence type="predicted"/>
<dbReference type="Pfam" id="PF05742">
    <property type="entry name" value="TANGO2"/>
    <property type="match status" value="1"/>
</dbReference>
<dbReference type="GO" id="GO:0005794">
    <property type="term" value="C:Golgi apparatus"/>
    <property type="evidence" value="ECO:0007669"/>
    <property type="project" value="TreeGrafter"/>
</dbReference>
<dbReference type="EMBL" id="CABVLU010000002">
    <property type="protein sequence ID" value="VVT50183.1"/>
    <property type="molecule type" value="Genomic_DNA"/>
</dbReference>
<dbReference type="Proteomes" id="UP000398389">
    <property type="component" value="Unassembled WGS sequence"/>
</dbReference>
<keyword evidence="3" id="KW-1185">Reference proteome</keyword>
<feature type="region of interest" description="Disordered" evidence="1">
    <location>
        <begin position="163"/>
        <end position="208"/>
    </location>
</feature>
<dbReference type="GO" id="GO:0009306">
    <property type="term" value="P:protein secretion"/>
    <property type="evidence" value="ECO:0007669"/>
    <property type="project" value="TreeGrafter"/>
</dbReference>
<accession>A0A5E8BEZ1</accession>
<dbReference type="InterPro" id="IPR008551">
    <property type="entry name" value="TANGO2"/>
</dbReference>
<feature type="region of interest" description="Disordered" evidence="1">
    <location>
        <begin position="326"/>
        <end position="346"/>
    </location>
</feature>
<name>A0A5E8BEZ1_9ASCO</name>
<dbReference type="PANTHER" id="PTHR17985">
    <property type="entry name" value="SER/THR-RICH PROTEIN T10 IN DGCR REGION"/>
    <property type="match status" value="1"/>
</dbReference>
<gene>
    <name evidence="2" type="ORF">SAPINGB_P002642</name>
</gene>
<evidence type="ECO:0000256" key="1">
    <source>
        <dbReference type="SAM" id="MobiDB-lite"/>
    </source>
</evidence>